<keyword evidence="1" id="KW-1133">Transmembrane helix</keyword>
<dbReference type="SUPFAM" id="SSF56524">
    <property type="entry name" value="Oxidoreductase molybdopterin-binding domain"/>
    <property type="match status" value="1"/>
</dbReference>
<evidence type="ECO:0000313" key="2">
    <source>
        <dbReference type="EMBL" id="MBS7526898.1"/>
    </source>
</evidence>
<dbReference type="EMBL" id="JAHBCL010000014">
    <property type="protein sequence ID" value="MBS7526898.1"/>
    <property type="molecule type" value="Genomic_DNA"/>
</dbReference>
<reference evidence="2 3" key="1">
    <citation type="submission" date="2021-05" db="EMBL/GenBank/DDBJ databases">
        <title>Fusibacter ferrireducens sp. nov., an anaerobic, sulfur- and Fe-reducing bacterium isolated from the mangrove sediment.</title>
        <authorList>
            <person name="Qiu D."/>
        </authorList>
    </citation>
    <scope>NUCLEOTIDE SEQUENCE [LARGE SCALE GENOMIC DNA]</scope>
    <source>
        <strain evidence="2 3">DSM 12116</strain>
    </source>
</reference>
<protein>
    <recommendedName>
        <fullName evidence="4">Oxidoreductase molybdopterin binding domain-containing protein</fullName>
    </recommendedName>
</protein>
<feature type="transmembrane region" description="Helical" evidence="1">
    <location>
        <begin position="6"/>
        <end position="26"/>
    </location>
</feature>
<dbReference type="InterPro" id="IPR036374">
    <property type="entry name" value="OxRdtase_Mopterin-bd_sf"/>
</dbReference>
<name>A0ABS5PNZ9_9FIRM</name>
<accession>A0ABS5PNZ9</accession>
<comment type="caution">
    <text evidence="2">The sequence shown here is derived from an EMBL/GenBank/DDBJ whole genome shotgun (WGS) entry which is preliminary data.</text>
</comment>
<organism evidence="2 3">
    <name type="scientific">Fusibacter paucivorans</name>
    <dbReference type="NCBI Taxonomy" id="76009"/>
    <lineage>
        <taxon>Bacteria</taxon>
        <taxon>Bacillati</taxon>
        <taxon>Bacillota</taxon>
        <taxon>Clostridia</taxon>
        <taxon>Eubacteriales</taxon>
        <taxon>Eubacteriales Family XII. Incertae Sedis</taxon>
        <taxon>Fusibacter</taxon>
    </lineage>
</organism>
<evidence type="ECO:0000256" key="1">
    <source>
        <dbReference type="SAM" id="Phobius"/>
    </source>
</evidence>
<dbReference type="Gene3D" id="3.90.420.10">
    <property type="entry name" value="Oxidoreductase, molybdopterin-binding domain"/>
    <property type="match status" value="1"/>
</dbReference>
<keyword evidence="1" id="KW-0472">Membrane</keyword>
<evidence type="ECO:0000313" key="3">
    <source>
        <dbReference type="Proteomes" id="UP000746471"/>
    </source>
</evidence>
<keyword evidence="3" id="KW-1185">Reference proteome</keyword>
<sequence>MKNRQAIIVAGVIGILALVIIVTTWMSKGDIETKRALNNEAAFSVQYEGIEMKTYDMAAIDQLGRETFTANLKSSGKDPVEHTYEGVLLKTILTDSGIDLETVEAVVVYAIDGYAVSLSTDKLMEDDNVYLAYIRDDALIGTREEDGDGPYQMIIKKDQFSQYWCKYAYSVSVNE</sequence>
<dbReference type="Proteomes" id="UP000746471">
    <property type="component" value="Unassembled WGS sequence"/>
</dbReference>
<dbReference type="RefSeq" id="WP_213236759.1">
    <property type="nucleotide sequence ID" value="NZ_JAHBCL010000014.1"/>
</dbReference>
<keyword evidence="1" id="KW-0812">Transmembrane</keyword>
<proteinExistence type="predicted"/>
<evidence type="ECO:0008006" key="4">
    <source>
        <dbReference type="Google" id="ProtNLM"/>
    </source>
</evidence>
<gene>
    <name evidence="2" type="ORF">KHM83_09430</name>
</gene>